<evidence type="ECO:0000313" key="4">
    <source>
        <dbReference type="Proteomes" id="UP000286806"/>
    </source>
</evidence>
<reference evidence="3 4" key="1">
    <citation type="journal article" date="2019" name="Front. Microbiol.">
        <title>Genomes of Neutrophilic Sulfur-Oxidizing Chemolithoautotrophs Representing 9 Proteobacterial Species From 8 Genera.</title>
        <authorList>
            <person name="Watanabe T."/>
            <person name="Kojima H."/>
            <person name="Umezawa K."/>
            <person name="Hori C."/>
            <person name="Takasuka T.E."/>
            <person name="Kato Y."/>
            <person name="Fukui M."/>
        </authorList>
    </citation>
    <scope>NUCLEOTIDE SEQUENCE [LARGE SCALE GENOMIC DNA]</scope>
    <source>
        <strain evidence="3 4">TTN</strain>
    </source>
</reference>
<dbReference type="Proteomes" id="UP000286806">
    <property type="component" value="Unassembled WGS sequence"/>
</dbReference>
<dbReference type="InterPro" id="IPR027417">
    <property type="entry name" value="P-loop_NTPase"/>
</dbReference>
<dbReference type="Pfam" id="PF03237">
    <property type="entry name" value="Terminase_6N"/>
    <property type="match status" value="1"/>
</dbReference>
<dbReference type="AlphaFoldDB" id="A0A401JF79"/>
<dbReference type="EMBL" id="BGOW01000017">
    <property type="protein sequence ID" value="GBL46266.1"/>
    <property type="molecule type" value="Genomic_DNA"/>
</dbReference>
<name>A0A401JF79_9PROT</name>
<dbReference type="Gene3D" id="3.40.50.300">
    <property type="entry name" value="P-loop containing nucleotide triphosphate hydrolases"/>
    <property type="match status" value="1"/>
</dbReference>
<keyword evidence="1" id="KW-1188">Viral release from host cell</keyword>
<sequence>MDSSEITLYPYQRAWLEDPARFAVGMFARQTGKTFTTTLAVVLDTVRAELDGKRTRWIILSRGERQAREAMEAGVKLHLAAIGTVFQAHEYEWEPGINALEVTLPGGSRITALPANPDTARGFSANVMLDEFAFHADSRKIWTALFPVISAGWKLRVVSTPNGKGNKFYELMTDKALDGIWSRHTVDIYQAVADGLPRDIEALRLGINDPDAWAQEYELKWLDEASAWLPYELIDGCEHAGAGLPDHYSGGPCFIGIDIAARNDLFVIAVLEAVGDVLWCREMIVRRRIKFAEQDVLLDEVMRRYRVVRVAMDQTGMGEKPVEDAQRRHGQLRVEGVLFSAARKLDMATALKERMEDHTLRLPMGDALLRADLHAIKKQVGVTGIPRLLADGDTDGHADRFWALALACAAGSGPVVQIDFQSAGSRAGNILGDAGLGGFSQADITRTGWGTVSGNHDFTGF</sequence>
<organism evidence="3 4">
    <name type="scientific">Sulfuriferula multivorans</name>
    <dbReference type="NCBI Taxonomy" id="1559896"/>
    <lineage>
        <taxon>Bacteria</taxon>
        <taxon>Pseudomonadati</taxon>
        <taxon>Pseudomonadota</taxon>
        <taxon>Betaproteobacteria</taxon>
        <taxon>Nitrosomonadales</taxon>
        <taxon>Sulfuricellaceae</taxon>
        <taxon>Sulfuriferula</taxon>
    </lineage>
</organism>
<dbReference type="InterPro" id="IPR035421">
    <property type="entry name" value="Terminase_6C"/>
</dbReference>
<proteinExistence type="predicted"/>
<gene>
    <name evidence="3" type="ORF">SFMTTN_2079</name>
</gene>
<dbReference type="Gene3D" id="3.30.420.240">
    <property type="match status" value="1"/>
</dbReference>
<feature type="domain" description="Terminase large subunit gp17-like C-terminal" evidence="2">
    <location>
        <begin position="255"/>
        <end position="408"/>
    </location>
</feature>
<evidence type="ECO:0000259" key="2">
    <source>
        <dbReference type="Pfam" id="PF17289"/>
    </source>
</evidence>
<accession>A0A401JF79</accession>
<evidence type="ECO:0000256" key="1">
    <source>
        <dbReference type="ARBA" id="ARBA00022612"/>
    </source>
</evidence>
<dbReference type="OrthoDB" id="9760250at2"/>
<evidence type="ECO:0000313" key="3">
    <source>
        <dbReference type="EMBL" id="GBL46266.1"/>
    </source>
</evidence>
<comment type="caution">
    <text evidence="3">The sequence shown here is derived from an EMBL/GenBank/DDBJ whole genome shotgun (WGS) entry which is preliminary data.</text>
</comment>
<dbReference type="Pfam" id="PF17289">
    <property type="entry name" value="Terminase_6C"/>
    <property type="match status" value="1"/>
</dbReference>
<dbReference type="RefSeq" id="WP_124705051.1">
    <property type="nucleotide sequence ID" value="NZ_BGOW01000017.1"/>
</dbReference>
<keyword evidence="4" id="KW-1185">Reference proteome</keyword>
<protein>
    <submittedName>
        <fullName evidence="3">Phage terminase, large subunit</fullName>
    </submittedName>
</protein>